<feature type="compositionally biased region" description="Polar residues" evidence="1">
    <location>
        <begin position="17"/>
        <end position="34"/>
    </location>
</feature>
<protein>
    <submittedName>
        <fullName evidence="2">Uncharacterized protein</fullName>
    </submittedName>
</protein>
<proteinExistence type="predicted"/>
<evidence type="ECO:0000313" key="2">
    <source>
        <dbReference type="EMBL" id="ARR75032.1"/>
    </source>
</evidence>
<feature type="region of interest" description="Disordered" evidence="1">
    <location>
        <begin position="1"/>
        <end position="34"/>
    </location>
</feature>
<gene>
    <name evidence="2" type="ORF">SAGO17_00114</name>
</gene>
<sequence>MNNLQSSSRLGQHYTRYPNQTNVSPVNNQPLSQHGNVSQVYSQEGNQQRSLTLEPEIKYDSYEYYLVVRSEDRDTTNYPQPQSYRVPIEHDLKNIYSVELIEGYIPDQNNVTQEPYLILDIPELRDHPMISTSSVISNAFTILQMSSPVTSGYFIWFDKRTHENTVKYYRNSKAQLKHLTINIKDNLGNLFDFGDDTAGSPPNKALQNMFIFKIVVREKTHDTLNYRNVF</sequence>
<feature type="compositionally biased region" description="Polar residues" evidence="1">
    <location>
        <begin position="1"/>
        <end position="10"/>
    </location>
</feature>
<accession>A0A1X9VNX1</accession>
<reference evidence="2" key="1">
    <citation type="journal article" date="2017" name="ISME J.">
        <title>Genomic exploration of individual giant ocean viruses.</title>
        <authorList>
            <person name="Wilson W.H."/>
            <person name="Gilg I.C."/>
            <person name="Moniruzzaman M."/>
            <person name="Field E.K."/>
            <person name="Koren S."/>
            <person name="LeCleir G.R."/>
            <person name="Martinez Martinez J."/>
            <person name="Poulton N.J."/>
            <person name="Swan B.K."/>
            <person name="Stepanauskas R."/>
            <person name="Wilhelm S.W."/>
        </authorList>
    </citation>
    <scope>NUCLEOTIDE SEQUENCE</scope>
</reference>
<organism evidence="2">
    <name type="scientific">Mimivirus AB-566-O17</name>
    <dbReference type="NCBI Taxonomy" id="1988039"/>
    <lineage>
        <taxon>Viruses</taxon>
        <taxon>Varidnaviria</taxon>
        <taxon>Bamfordvirae</taxon>
        <taxon>Nucleocytoviricota</taxon>
        <taxon>Megaviricetes</taxon>
        <taxon>Imitervirales</taxon>
        <taxon>Mimiviridae</taxon>
        <taxon>Megamimivirinae</taxon>
        <taxon>Mimivirus</taxon>
    </lineage>
</organism>
<evidence type="ECO:0000256" key="1">
    <source>
        <dbReference type="SAM" id="MobiDB-lite"/>
    </source>
</evidence>
<name>A0A1X9VNX1_9VIRU</name>
<dbReference type="EMBL" id="KY565529">
    <property type="protein sequence ID" value="ARR75032.1"/>
    <property type="molecule type" value="Genomic_DNA"/>
</dbReference>